<keyword evidence="2" id="KW-1185">Reference proteome</keyword>
<dbReference type="RefSeq" id="WP_316413792.1">
    <property type="nucleotide sequence ID" value="NZ_AP027080.1"/>
</dbReference>
<name>A0AA48GN64_9BACT</name>
<dbReference type="Proteomes" id="UP001238179">
    <property type="component" value="Chromosome"/>
</dbReference>
<accession>A0AA48GN64</accession>
<reference evidence="2" key="1">
    <citation type="journal article" date="2023" name="Int. J. Syst. Evol. Microbiol.">
        <title>Mesoterricola silvestris gen. nov., sp. nov., Mesoterricola sediminis sp. nov., Geothrix oryzae sp. nov., Geothrix edaphica sp. nov., Geothrix rubra sp. nov., and Geothrix limicola sp. nov., six novel members of Acidobacteriota isolated from soils.</title>
        <authorList>
            <person name="Itoh H."/>
            <person name="Sugisawa Y."/>
            <person name="Mise K."/>
            <person name="Xu Z."/>
            <person name="Kuniyasu M."/>
            <person name="Ushijima N."/>
            <person name="Kawano K."/>
            <person name="Kobayashi E."/>
            <person name="Shiratori Y."/>
            <person name="Masuda Y."/>
            <person name="Senoo K."/>
        </authorList>
    </citation>
    <scope>NUCLEOTIDE SEQUENCE [LARGE SCALE GENOMIC DNA]</scope>
    <source>
        <strain evidence="2">W79</strain>
    </source>
</reference>
<organism evidence="1 2">
    <name type="scientific">Mesoterricola silvestris</name>
    <dbReference type="NCBI Taxonomy" id="2927979"/>
    <lineage>
        <taxon>Bacteria</taxon>
        <taxon>Pseudomonadati</taxon>
        <taxon>Acidobacteriota</taxon>
        <taxon>Holophagae</taxon>
        <taxon>Holophagales</taxon>
        <taxon>Holophagaceae</taxon>
        <taxon>Mesoterricola</taxon>
    </lineage>
</organism>
<proteinExistence type="predicted"/>
<dbReference type="KEGG" id="msil:METEAL_00660"/>
<evidence type="ECO:0000313" key="2">
    <source>
        <dbReference type="Proteomes" id="UP001238179"/>
    </source>
</evidence>
<evidence type="ECO:0000313" key="1">
    <source>
        <dbReference type="EMBL" id="BDU70892.1"/>
    </source>
</evidence>
<sequence length="146" mass="16473">MEDINFFFEKAKGALKHPSDRARAEAILLRWTALWTGPRRSLTTTNSNHGAFLHFNQLIGATWSAAFTFHASPRHGLSLKGPDPDRIRKSHRHRDKTLDRSGLDALFDAWSAHPEARPAGNAVELYLEEASDDVWEACLQEALTRL</sequence>
<protein>
    <submittedName>
        <fullName evidence="1">Uncharacterized protein</fullName>
    </submittedName>
</protein>
<dbReference type="EMBL" id="AP027080">
    <property type="protein sequence ID" value="BDU70892.1"/>
    <property type="molecule type" value="Genomic_DNA"/>
</dbReference>
<gene>
    <name evidence="1" type="ORF">METEAL_00660</name>
</gene>
<dbReference type="AlphaFoldDB" id="A0AA48GN64"/>